<comment type="caution">
    <text evidence="1">The sequence shown here is derived from an EMBL/GenBank/DDBJ whole genome shotgun (WGS) entry which is preliminary data.</text>
</comment>
<reference evidence="1 2" key="1">
    <citation type="journal article" date="2023" name="G3 (Bethesda)">
        <title>A chromosome-length genome assembly and annotation of blackberry (Rubus argutus, cv. 'Hillquist').</title>
        <authorList>
            <person name="Bruna T."/>
            <person name="Aryal R."/>
            <person name="Dudchenko O."/>
            <person name="Sargent D.J."/>
            <person name="Mead D."/>
            <person name="Buti M."/>
            <person name="Cavallini A."/>
            <person name="Hytonen T."/>
            <person name="Andres J."/>
            <person name="Pham M."/>
            <person name="Weisz D."/>
            <person name="Mascagni F."/>
            <person name="Usai G."/>
            <person name="Natali L."/>
            <person name="Bassil N."/>
            <person name="Fernandez G.E."/>
            <person name="Lomsadze A."/>
            <person name="Armour M."/>
            <person name="Olukolu B."/>
            <person name="Poorten T."/>
            <person name="Britton C."/>
            <person name="Davik J."/>
            <person name="Ashrafi H."/>
            <person name="Aiden E.L."/>
            <person name="Borodovsky M."/>
            <person name="Worthington M."/>
        </authorList>
    </citation>
    <scope>NUCLEOTIDE SEQUENCE [LARGE SCALE GENOMIC DNA]</scope>
    <source>
        <strain evidence="1">PI 553951</strain>
    </source>
</reference>
<proteinExistence type="predicted"/>
<dbReference type="EMBL" id="JBEDUW010000007">
    <property type="protein sequence ID" value="KAK9913401.1"/>
    <property type="molecule type" value="Genomic_DNA"/>
</dbReference>
<keyword evidence="2" id="KW-1185">Reference proteome</keyword>
<protein>
    <submittedName>
        <fullName evidence="1">Uncharacterized protein</fullName>
    </submittedName>
</protein>
<dbReference type="Proteomes" id="UP001457282">
    <property type="component" value="Unassembled WGS sequence"/>
</dbReference>
<evidence type="ECO:0000313" key="2">
    <source>
        <dbReference type="Proteomes" id="UP001457282"/>
    </source>
</evidence>
<name>A0AAW1W267_RUBAR</name>
<accession>A0AAW1W267</accession>
<dbReference type="AlphaFoldDB" id="A0AAW1W267"/>
<gene>
    <name evidence="1" type="ORF">M0R45_037219</name>
</gene>
<sequence>MKKDTYNVCGNKFNAASGRCAGHNDKKKIANEEPPNFGGVELSNVKTGSTLYTRCCDCTAGLQHVSDKIGDGSKVCAVTVNTLLRQIAGLTSVAQSRSLAARDILLKMQRHLVGCTLIVHVLTEIREKYSDRVLWVARWGGTPIYQVDVLSSAMAIWLLLYTTVPLIVQEIPRTFEKILDIFDFQHEHEVATNVDPIVGFSTNVTHHKLDNSTGFTSDSDSETDTHEYAVNDLPYGALKVEAYVADKGKTTAAVPILPDDLLMKSKRRSKSECLMDIVYGHPKRTRSS</sequence>
<organism evidence="1 2">
    <name type="scientific">Rubus argutus</name>
    <name type="common">Southern blackberry</name>
    <dbReference type="NCBI Taxonomy" id="59490"/>
    <lineage>
        <taxon>Eukaryota</taxon>
        <taxon>Viridiplantae</taxon>
        <taxon>Streptophyta</taxon>
        <taxon>Embryophyta</taxon>
        <taxon>Tracheophyta</taxon>
        <taxon>Spermatophyta</taxon>
        <taxon>Magnoliopsida</taxon>
        <taxon>eudicotyledons</taxon>
        <taxon>Gunneridae</taxon>
        <taxon>Pentapetalae</taxon>
        <taxon>rosids</taxon>
        <taxon>fabids</taxon>
        <taxon>Rosales</taxon>
        <taxon>Rosaceae</taxon>
        <taxon>Rosoideae</taxon>
        <taxon>Rosoideae incertae sedis</taxon>
        <taxon>Rubus</taxon>
    </lineage>
</organism>
<evidence type="ECO:0000313" key="1">
    <source>
        <dbReference type="EMBL" id="KAK9913401.1"/>
    </source>
</evidence>